<dbReference type="GeneID" id="90947204"/>
<gene>
    <name evidence="1" type="ORF">P7W03_34230</name>
</gene>
<reference evidence="1" key="1">
    <citation type="submission" date="2023-03" db="EMBL/GenBank/DDBJ databases">
        <title>Borrelidin-producing and root-colonizing Streptomyces rochei is a potent biopesticide for soil-borne oomycete-caused plant diseases.</title>
        <authorList>
            <person name="Zhou D."/>
            <person name="Wang X."/>
            <person name="Navarro-Munoz J.C."/>
            <person name="Li W."/>
            <person name="Li J."/>
            <person name="Jiu M."/>
            <person name="Deng S."/>
            <person name="Ye Y."/>
            <person name="Daly P."/>
            <person name="Wei L."/>
        </authorList>
    </citation>
    <scope>NUCLEOTIDE SEQUENCE</scope>
    <source>
        <strain evidence="1">JK1</strain>
    </source>
</reference>
<dbReference type="EMBL" id="CP121271">
    <property type="protein sequence ID" value="WMC90373.1"/>
    <property type="molecule type" value="Genomic_DNA"/>
</dbReference>
<organism evidence="1 2">
    <name type="scientific">Streptomyces rochei</name>
    <name type="common">Streptomyces parvullus</name>
    <dbReference type="NCBI Taxonomy" id="1928"/>
    <lineage>
        <taxon>Bacteria</taxon>
        <taxon>Bacillati</taxon>
        <taxon>Actinomycetota</taxon>
        <taxon>Actinomycetes</taxon>
        <taxon>Kitasatosporales</taxon>
        <taxon>Streptomycetaceae</taxon>
        <taxon>Streptomyces</taxon>
        <taxon>Streptomyces rochei group</taxon>
    </lineage>
</organism>
<evidence type="ECO:0000313" key="1">
    <source>
        <dbReference type="EMBL" id="WMC90373.1"/>
    </source>
</evidence>
<sequence length="438" mass="47931">MVRASRCRPESQHPVLPVAVEAHDAPTDGVSAATLTARQRGLAGLGRALLRSAAGPDAPLAVTALPEDDAVMVAHSVRGGGRVYVAGDESVLFAGSAAPPHEALEVFRSGRRTPLHHFRPVGAPGKRPLADAPEAHSATALLDDEARAPALAALLAEESATHVWPARDGVVLQVGDMEIDWTVRRADRGFTLTRRERGREETTRATHYGDLTRLLLLALSPLYYRVPRPRLTRFDVEPDVTLGGSVRSPEVSWRCDGQRHQVRGPALSRLLLPFAKLCRGTWEEIHHSLLDAAGLPLQGKRTTDSLTVSLDREHLPRIARWLADVSCDWYDAPGTYDVYEPLHLPGQIIALGVAGEAELTLVEHDGEVTLHDRIGEIFRTTVLEDAVRALAVEWLTTPHAWPRPSRPTPAQRTARFERFAGHSLDDIERALARQHPTA</sequence>
<dbReference type="AlphaFoldDB" id="A0AAX3ZUF8"/>
<protein>
    <submittedName>
        <fullName evidence="1">Uncharacterized protein</fullName>
    </submittedName>
</protein>
<name>A0AAX3ZUF8_STRRO</name>
<accession>A0AAX3ZUF8</accession>
<dbReference type="Proteomes" id="UP001231701">
    <property type="component" value="Chromosome"/>
</dbReference>
<evidence type="ECO:0000313" key="2">
    <source>
        <dbReference type="Proteomes" id="UP001231701"/>
    </source>
</evidence>
<dbReference type="RefSeq" id="WP_306693480.1">
    <property type="nucleotide sequence ID" value="NZ_CP121271.1"/>
</dbReference>
<proteinExistence type="predicted"/>